<feature type="transmembrane region" description="Helical" evidence="7">
    <location>
        <begin position="65"/>
        <end position="84"/>
    </location>
</feature>
<dbReference type="Gene3D" id="1.20.1740.10">
    <property type="entry name" value="Amino acid/polyamine transporter I"/>
    <property type="match status" value="1"/>
</dbReference>
<dbReference type="PANTHER" id="PTHR45649">
    <property type="entry name" value="AMINO-ACID PERMEASE BAT1"/>
    <property type="match status" value="1"/>
</dbReference>
<organism evidence="8 9">
    <name type="scientific">Clathrus columnatus</name>
    <dbReference type="NCBI Taxonomy" id="1419009"/>
    <lineage>
        <taxon>Eukaryota</taxon>
        <taxon>Fungi</taxon>
        <taxon>Dikarya</taxon>
        <taxon>Basidiomycota</taxon>
        <taxon>Agaricomycotina</taxon>
        <taxon>Agaricomycetes</taxon>
        <taxon>Phallomycetidae</taxon>
        <taxon>Phallales</taxon>
        <taxon>Clathraceae</taxon>
        <taxon>Clathrus</taxon>
    </lineage>
</organism>
<comment type="subcellular location">
    <subcellularLocation>
        <location evidence="1">Membrane</location>
        <topology evidence="1">Multi-pass membrane protein</topology>
    </subcellularLocation>
</comment>
<feature type="compositionally biased region" description="Basic and acidic residues" evidence="6">
    <location>
        <begin position="447"/>
        <end position="456"/>
    </location>
</feature>
<sequence>MSPQSQLHSPLSSTTGYVDEDDIQLAAQGYTPSFKREFSNLATISFAFSIMGLCSSVATTFNTPLLFGGPSSVVWCWILGKVSGNSFCRYGLTEHLWPGATMCFTLGTSIAELVSAYPTSGQVAGVSSTEFGLSNMIWAAVAIARPGLEITSGKVVGLFAGLLMVHGILNSLATRHLAWMTKGFVFVNLGATILIIIVLLACTKRSDMHPAGYVFGSSLINQTGGWNNGLAFLFGLLSVQWTFSHKIYTDDGSFSSVSSTKRCIEPPMLIMQLRMGTAGALVLWTPVCFTAFAVAQTVCPTRKFAYCLCIFQRPWIPGYSDYIRRNNLFVDDLYVDRGLFGRINQHTRTPLYSVWVVVLLAFLPGLLDLASPIASNAVFSLTAIALDSSYIIPGWVAGMDNEHNVLLMGLNMNYASVITAGVVVFSLIWYFLGGRKHYKGPVSNLPKELKDRETPRNSDAIEDLEKEKSNRYDL</sequence>
<comment type="caution">
    <text evidence="8">The sequence shown here is derived from an EMBL/GenBank/DDBJ whole genome shotgun (WGS) entry which is preliminary data.</text>
</comment>
<evidence type="ECO:0000256" key="7">
    <source>
        <dbReference type="SAM" id="Phobius"/>
    </source>
</evidence>
<keyword evidence="2" id="KW-0813">Transport</keyword>
<dbReference type="AlphaFoldDB" id="A0AAV5A3Z7"/>
<proteinExistence type="predicted"/>
<feature type="transmembrane region" description="Helical" evidence="7">
    <location>
        <begin position="374"/>
        <end position="392"/>
    </location>
</feature>
<accession>A0AAV5A3Z7</accession>
<evidence type="ECO:0000256" key="4">
    <source>
        <dbReference type="ARBA" id="ARBA00022989"/>
    </source>
</evidence>
<feature type="transmembrane region" description="Helical" evidence="7">
    <location>
        <begin position="412"/>
        <end position="432"/>
    </location>
</feature>
<feature type="transmembrane region" description="Helical" evidence="7">
    <location>
        <begin position="349"/>
        <end position="367"/>
    </location>
</feature>
<gene>
    <name evidence="8" type="ORF">Clacol_003539</name>
</gene>
<evidence type="ECO:0000313" key="9">
    <source>
        <dbReference type="Proteomes" id="UP001050691"/>
    </source>
</evidence>
<feature type="transmembrane region" description="Helical" evidence="7">
    <location>
        <begin position="179"/>
        <end position="202"/>
    </location>
</feature>
<dbReference type="Proteomes" id="UP001050691">
    <property type="component" value="Unassembled WGS sequence"/>
</dbReference>
<dbReference type="EMBL" id="BPWL01000004">
    <property type="protein sequence ID" value="GJJ09317.1"/>
    <property type="molecule type" value="Genomic_DNA"/>
</dbReference>
<evidence type="ECO:0000256" key="2">
    <source>
        <dbReference type="ARBA" id="ARBA00022448"/>
    </source>
</evidence>
<feature type="region of interest" description="Disordered" evidence="6">
    <location>
        <begin position="443"/>
        <end position="474"/>
    </location>
</feature>
<keyword evidence="4 7" id="KW-1133">Transmembrane helix</keyword>
<evidence type="ECO:0000256" key="6">
    <source>
        <dbReference type="SAM" id="MobiDB-lite"/>
    </source>
</evidence>
<evidence type="ECO:0000256" key="3">
    <source>
        <dbReference type="ARBA" id="ARBA00022692"/>
    </source>
</evidence>
<protein>
    <submittedName>
        <fullName evidence="8">Uncharacterized protein</fullName>
    </submittedName>
</protein>
<dbReference type="PANTHER" id="PTHR45649:SF9">
    <property type="entry name" value="AMINO-ACID PERMEASE 2"/>
    <property type="match status" value="1"/>
</dbReference>
<evidence type="ECO:0000313" key="8">
    <source>
        <dbReference type="EMBL" id="GJJ09317.1"/>
    </source>
</evidence>
<evidence type="ECO:0000256" key="5">
    <source>
        <dbReference type="ARBA" id="ARBA00023136"/>
    </source>
</evidence>
<feature type="transmembrane region" description="Helical" evidence="7">
    <location>
        <begin position="278"/>
        <end position="298"/>
    </location>
</feature>
<feature type="transmembrane region" description="Helical" evidence="7">
    <location>
        <begin position="155"/>
        <end position="173"/>
    </location>
</feature>
<dbReference type="GO" id="GO:0016020">
    <property type="term" value="C:membrane"/>
    <property type="evidence" value="ECO:0007669"/>
    <property type="project" value="UniProtKB-SubCell"/>
</dbReference>
<evidence type="ECO:0000256" key="1">
    <source>
        <dbReference type="ARBA" id="ARBA00004141"/>
    </source>
</evidence>
<keyword evidence="9" id="KW-1185">Reference proteome</keyword>
<feature type="compositionally biased region" description="Basic and acidic residues" evidence="6">
    <location>
        <begin position="463"/>
        <end position="474"/>
    </location>
</feature>
<keyword evidence="3 7" id="KW-0812">Transmembrane</keyword>
<reference evidence="8" key="1">
    <citation type="submission" date="2021-10" db="EMBL/GenBank/DDBJ databases">
        <title>De novo Genome Assembly of Clathrus columnatus (Basidiomycota, Fungi) Using Illumina and Nanopore Sequence Data.</title>
        <authorList>
            <person name="Ogiso-Tanaka E."/>
            <person name="Itagaki H."/>
            <person name="Hosoya T."/>
            <person name="Hosaka K."/>
        </authorList>
    </citation>
    <scope>NUCLEOTIDE SEQUENCE</scope>
    <source>
        <strain evidence="8">MO-923</strain>
    </source>
</reference>
<keyword evidence="5 7" id="KW-0472">Membrane</keyword>
<name>A0AAV5A3Z7_9AGAM</name>
<dbReference type="GO" id="GO:0022857">
    <property type="term" value="F:transmembrane transporter activity"/>
    <property type="evidence" value="ECO:0007669"/>
    <property type="project" value="UniProtKB-ARBA"/>
</dbReference>